<protein>
    <submittedName>
        <fullName evidence="2">ORF21</fullName>
    </submittedName>
</protein>
<sequence length="363" mass="39629">MDHGAPGQSDTLYTVFSDLSPPSPSFSSLELWLENQGVRDEGSINSNGTDSSTNAVRGSESPGSGYSSSDDVFEPPGVIKRGSSMDCNIPEFSGDVPGSKKNRSNSMDCLPILFQSGADPEDLRDRDVQTSHSSVRNTPRRYPLRVRKAVDRFVQDETVLDDVDTEAEIRELDERLARKRMTLVRRNAFCLDRETAATVRRNLAEVFGRSRTISIIETSDEDMSDEETAEDRAFVKDSESSSGSSDSSSDEDVLDDTDWSSDESDENITESLSKTSSGRGLFSTSSSSSSSSSLSSDSDSDSDTVKTLVARPPRLVTLKRKHGADTDGPTPPEHPRDAFTQFFPPDFYERSPGSFCGLGSDIC</sequence>
<evidence type="ECO:0000313" key="2">
    <source>
        <dbReference type="EMBL" id="DBA59382.1"/>
    </source>
</evidence>
<feature type="compositionally biased region" description="Polar residues" evidence="1">
    <location>
        <begin position="43"/>
        <end position="56"/>
    </location>
</feature>
<feature type="region of interest" description="Disordered" evidence="1">
    <location>
        <begin position="218"/>
        <end position="343"/>
    </location>
</feature>
<reference evidence="2" key="2">
    <citation type="journal article" date="2024" name="Virology">
        <title>Novel viruses discovered in metatranscriptomic analysis of farmed barramundi in Asia and Australia.</title>
        <authorList>
            <person name="Mercer L.K."/>
            <person name="Harding E.F."/>
            <person name="Sridhar T."/>
            <person name="White P.A."/>
        </authorList>
    </citation>
    <scope>NUCLEOTIDE SEQUENCE</scope>
</reference>
<feature type="compositionally biased region" description="Low complexity" evidence="1">
    <location>
        <begin position="283"/>
        <end position="297"/>
    </location>
</feature>
<accession>A0AB33V6I6</accession>
<feature type="compositionally biased region" description="Low complexity" evidence="1">
    <location>
        <begin position="58"/>
        <end position="69"/>
    </location>
</feature>
<feature type="compositionally biased region" description="Polar residues" evidence="1">
    <location>
        <begin position="269"/>
        <end position="278"/>
    </location>
</feature>
<organism evidence="2">
    <name type="scientific">Latid herpesvirus 1</name>
    <dbReference type="NCBI Taxonomy" id="3096545"/>
    <lineage>
        <taxon>Viruses</taxon>
        <taxon>Duplodnaviria</taxon>
        <taxon>Heunggongvirae</taxon>
        <taxon>Peploviricota</taxon>
        <taxon>Herviviricetes</taxon>
        <taxon>Herpesvirales</taxon>
    </lineage>
</organism>
<feature type="compositionally biased region" description="Acidic residues" evidence="1">
    <location>
        <begin position="248"/>
        <end position="268"/>
    </location>
</feature>
<reference evidence="2" key="1">
    <citation type="submission" date="2023-06" db="EMBL/GenBank/DDBJ databases">
        <authorList>
            <person name="Mercer L.K."/>
            <person name="Harding E.F."/>
            <person name="Sridhar T."/>
            <person name="White P.A."/>
        </authorList>
    </citation>
    <scope>NUCLEOTIDE SEQUENCE</scope>
</reference>
<name>A0AB33V6I6_9VIRU</name>
<dbReference type="EMBL" id="BK064844">
    <property type="protein sequence ID" value="DBA59382.1"/>
    <property type="molecule type" value="Genomic_DNA"/>
</dbReference>
<feature type="compositionally biased region" description="Acidic residues" evidence="1">
    <location>
        <begin position="218"/>
        <end position="229"/>
    </location>
</feature>
<feature type="compositionally biased region" description="Low complexity" evidence="1">
    <location>
        <begin position="16"/>
        <end position="29"/>
    </location>
</feature>
<feature type="region of interest" description="Disordered" evidence="1">
    <location>
        <begin position="1"/>
        <end position="86"/>
    </location>
</feature>
<evidence type="ECO:0000256" key="1">
    <source>
        <dbReference type="SAM" id="MobiDB-lite"/>
    </source>
</evidence>
<feature type="compositionally biased region" description="Basic and acidic residues" evidence="1">
    <location>
        <begin position="230"/>
        <end position="239"/>
    </location>
</feature>
<proteinExistence type="predicted"/>